<protein>
    <submittedName>
        <fullName evidence="4">LuxR family transcriptional regulator</fullName>
    </submittedName>
</protein>
<evidence type="ECO:0000256" key="1">
    <source>
        <dbReference type="ARBA" id="ARBA00022741"/>
    </source>
</evidence>
<dbReference type="PROSITE" id="PS00622">
    <property type="entry name" value="HTH_LUXR_1"/>
    <property type="match status" value="1"/>
</dbReference>
<dbReference type="InterPro" id="IPR036388">
    <property type="entry name" value="WH-like_DNA-bd_sf"/>
</dbReference>
<evidence type="ECO:0000313" key="4">
    <source>
        <dbReference type="EMBL" id="GAA4257585.1"/>
    </source>
</evidence>
<dbReference type="Proteomes" id="UP001500620">
    <property type="component" value="Unassembled WGS sequence"/>
</dbReference>
<dbReference type="InterPro" id="IPR016032">
    <property type="entry name" value="Sig_transdc_resp-reg_C-effctor"/>
</dbReference>
<dbReference type="SMART" id="SM00421">
    <property type="entry name" value="HTH_LUXR"/>
    <property type="match status" value="1"/>
</dbReference>
<dbReference type="PRINTS" id="PR00038">
    <property type="entry name" value="HTHLUXR"/>
</dbReference>
<dbReference type="Gene3D" id="1.10.10.10">
    <property type="entry name" value="Winged helix-like DNA-binding domain superfamily/Winged helix DNA-binding domain"/>
    <property type="match status" value="1"/>
</dbReference>
<dbReference type="SUPFAM" id="SSF52540">
    <property type="entry name" value="P-loop containing nucleoside triphosphate hydrolases"/>
    <property type="match status" value="1"/>
</dbReference>
<dbReference type="SUPFAM" id="SSF46894">
    <property type="entry name" value="C-terminal effector domain of the bipartite response regulators"/>
    <property type="match status" value="1"/>
</dbReference>
<dbReference type="PANTHER" id="PTHR16305:SF35">
    <property type="entry name" value="TRANSCRIPTIONAL ACTIVATOR DOMAIN"/>
    <property type="match status" value="1"/>
</dbReference>
<dbReference type="CDD" id="cd06170">
    <property type="entry name" value="LuxR_C_like"/>
    <property type="match status" value="1"/>
</dbReference>
<keyword evidence="5" id="KW-1185">Reference proteome</keyword>
<accession>A0ABP8DJN0</accession>
<dbReference type="PANTHER" id="PTHR16305">
    <property type="entry name" value="TESTICULAR SOLUBLE ADENYLYL CYCLASE"/>
    <property type="match status" value="1"/>
</dbReference>
<gene>
    <name evidence="4" type="ORF">GCM10022255_074920</name>
</gene>
<dbReference type="EMBL" id="BAABAT010000028">
    <property type="protein sequence ID" value="GAA4257585.1"/>
    <property type="molecule type" value="Genomic_DNA"/>
</dbReference>
<reference evidence="5" key="1">
    <citation type="journal article" date="2019" name="Int. J. Syst. Evol. Microbiol.">
        <title>The Global Catalogue of Microorganisms (GCM) 10K type strain sequencing project: providing services to taxonomists for standard genome sequencing and annotation.</title>
        <authorList>
            <consortium name="The Broad Institute Genomics Platform"/>
            <consortium name="The Broad Institute Genome Sequencing Center for Infectious Disease"/>
            <person name="Wu L."/>
            <person name="Ma J."/>
        </authorList>
    </citation>
    <scope>NUCLEOTIDE SEQUENCE [LARGE SCALE GENOMIC DNA]</scope>
    <source>
        <strain evidence="5">JCM 17441</strain>
    </source>
</reference>
<keyword evidence="1" id="KW-0547">Nucleotide-binding</keyword>
<name>A0ABP8DJN0_9ACTN</name>
<feature type="domain" description="HTH luxR-type" evidence="3">
    <location>
        <begin position="839"/>
        <end position="905"/>
    </location>
</feature>
<dbReference type="InterPro" id="IPR041664">
    <property type="entry name" value="AAA_16"/>
</dbReference>
<evidence type="ECO:0000256" key="2">
    <source>
        <dbReference type="ARBA" id="ARBA00022840"/>
    </source>
</evidence>
<dbReference type="InterPro" id="IPR027417">
    <property type="entry name" value="P-loop_NTPase"/>
</dbReference>
<dbReference type="Pfam" id="PF00196">
    <property type="entry name" value="GerE"/>
    <property type="match status" value="1"/>
</dbReference>
<keyword evidence="2" id="KW-0067">ATP-binding</keyword>
<comment type="caution">
    <text evidence="4">The sequence shown here is derived from an EMBL/GenBank/DDBJ whole genome shotgun (WGS) entry which is preliminary data.</text>
</comment>
<organism evidence="4 5">
    <name type="scientific">Dactylosporangium darangshiense</name>
    <dbReference type="NCBI Taxonomy" id="579108"/>
    <lineage>
        <taxon>Bacteria</taxon>
        <taxon>Bacillati</taxon>
        <taxon>Actinomycetota</taxon>
        <taxon>Actinomycetes</taxon>
        <taxon>Micromonosporales</taxon>
        <taxon>Micromonosporaceae</taxon>
        <taxon>Dactylosporangium</taxon>
    </lineage>
</organism>
<sequence length="905" mass="95562">MIGGFLDRSATVGTAMLLVGEPGVGKTALLTTASALAQSRGFTVVQAGGTEVEAGSFSGLAAAVVPLMAHADRLTATQHRTVSVACGLRDGRLPQPTRVAQAVLTLLGTASTDHPVVIIVDDVQWLDAYSAEVLSFVAGRLGGSHVGLLAASRTSPAGPLRWAGMSRHDVTVLDAGASDTLLRSRFPTLAPRVRRRLLEVAEGNPLALLELPPALTRDQRAALQDLPAVLPLSERLQAVFASRISRLPSETRELLLLAALDATADLRVLRSAAGAPVLDDLAPAERERLLHVDEEQHRVTFRHPLTRSAVVEMSTAAQRRVAHCTLAVALAGRPEHRARHLAASVDQPDEDVAALLEHCARQMIQRNDAAGAVAALTRAADLSPAPGERSRRMAAAAQTAARGSWQLTAVAQLLFHAQDADLEPAAALHVAAAAAIAMANGDYDIDTIHRLLVAAIEANAGTYDSSDEGLMAAIDTLSVLCLFGGRPQLWEPFFTTLGRLTPAVPRGLRLQAGAQADPAHIGLPVLAELDAAIAEMRDRSEPEDLLRIPAAAVYADRLAGCRDILRHQIAGGDEGRAPARATMARLMLWPDAFGSGRWDEADRLAADALATCTATGASAYAQICTYDLALLAAARGDTGTTDSLTTQLTQWATPRGSRLGLVFAWHARALAANGEGDFETAYQNAAAISPAGTLAAYEATALWVCLDVVESAVHTNRQQAAQAHVAAMHAHGLPAISPRLAMITYGCAAIAAVADDEAIRLADRALAVPGAERWPFDRARVALACAERLHEGGAGPQAHRHLEAALATFEQLDAHPWAQRTTQALRIMGVPCVSGDAEVPRANDVLTAQELQIAELAAAGYSNKQIGARLHLSHRTVSTHLYRLFPKLGVTSRAALRDALTAGRR</sequence>
<dbReference type="PROSITE" id="PS50043">
    <property type="entry name" value="HTH_LUXR_2"/>
    <property type="match status" value="1"/>
</dbReference>
<evidence type="ECO:0000313" key="5">
    <source>
        <dbReference type="Proteomes" id="UP001500620"/>
    </source>
</evidence>
<dbReference type="Pfam" id="PF13191">
    <property type="entry name" value="AAA_16"/>
    <property type="match status" value="1"/>
</dbReference>
<dbReference type="InterPro" id="IPR000792">
    <property type="entry name" value="Tscrpt_reg_LuxR_C"/>
</dbReference>
<evidence type="ECO:0000259" key="3">
    <source>
        <dbReference type="PROSITE" id="PS50043"/>
    </source>
</evidence>
<proteinExistence type="predicted"/>